<name>A0A0Q2SAC8_VIBFU</name>
<dbReference type="InParanoid" id="A0A0Q2SAC8"/>
<reference evidence="1 2" key="1">
    <citation type="submission" date="2015-08" db="EMBL/GenBank/DDBJ databases">
        <title>Antibacterial properties of a collection of Vibrionaceae strains.</title>
        <authorList>
            <person name="Giubergia S."/>
        </authorList>
    </citation>
    <scope>NUCLEOTIDE SEQUENCE [LARGE SCALE GENOMIC DNA]</scope>
    <source>
        <strain evidence="1 2">S0821</strain>
    </source>
</reference>
<dbReference type="RefSeq" id="WP_055466868.1">
    <property type="nucleotide sequence ID" value="NZ_LKHS01000020.1"/>
</dbReference>
<proteinExistence type="predicted"/>
<accession>A0A0Q2SAC8</accession>
<protein>
    <submittedName>
        <fullName evidence="1">Uncharacterized protein</fullName>
    </submittedName>
</protein>
<keyword evidence="2" id="KW-1185">Reference proteome</keyword>
<evidence type="ECO:0000313" key="2">
    <source>
        <dbReference type="Proteomes" id="UP000051221"/>
    </source>
</evidence>
<organism evidence="1 2">
    <name type="scientific">Vibrio furnissii</name>
    <dbReference type="NCBI Taxonomy" id="29494"/>
    <lineage>
        <taxon>Bacteria</taxon>
        <taxon>Pseudomonadati</taxon>
        <taxon>Pseudomonadota</taxon>
        <taxon>Gammaproteobacteria</taxon>
        <taxon>Vibrionales</taxon>
        <taxon>Vibrionaceae</taxon>
        <taxon>Vibrio</taxon>
    </lineage>
</organism>
<gene>
    <name evidence="1" type="ORF">AMR76_18870</name>
</gene>
<comment type="caution">
    <text evidence="1">The sequence shown here is derived from an EMBL/GenBank/DDBJ whole genome shotgun (WGS) entry which is preliminary data.</text>
</comment>
<dbReference type="AlphaFoldDB" id="A0A0Q2SAC8"/>
<dbReference type="EMBL" id="LKHS01000020">
    <property type="protein sequence ID" value="KQH84291.1"/>
    <property type="molecule type" value="Genomic_DNA"/>
</dbReference>
<sequence length="199" mass="22977">MPELGVSEFSSIVVASGKPKQTKINALSKRAPYAFYKDYYLTLRTAIKSLFTKKRHISYLYEICRKQKDGSKKVKYEAVANNFKDWQSGKNITAFIPPRDSYHYSNTTIICNPELHVVLYGQPRLVKLHFSSSEKMTQERANIICALIEEATGQDNCEYSVLDLTTGREFFLNSDYEKVFTRINNEIENLEKFWEPSAS</sequence>
<evidence type="ECO:0000313" key="1">
    <source>
        <dbReference type="EMBL" id="KQH84291.1"/>
    </source>
</evidence>
<dbReference type="Proteomes" id="UP000051221">
    <property type="component" value="Unassembled WGS sequence"/>
</dbReference>